<evidence type="ECO:0000313" key="9">
    <source>
        <dbReference type="EMBL" id="VAV92019.1"/>
    </source>
</evidence>
<evidence type="ECO:0000256" key="4">
    <source>
        <dbReference type="ARBA" id="ARBA00022827"/>
    </source>
</evidence>
<dbReference type="FunFam" id="1.20.140.10:FF:000001">
    <property type="entry name" value="Acyl-CoA dehydrogenase"/>
    <property type="match status" value="1"/>
</dbReference>
<keyword evidence="5" id="KW-0560">Oxidoreductase</keyword>
<feature type="non-terminal residue" evidence="9">
    <location>
        <position position="1"/>
    </location>
</feature>
<sequence>DLCYAFVDADVVCQMLVSRLGQAGWLRYAVPKSHGGIHQGLDVRSLCLIRETLARHDGLADFAFAMQGLGSGTLSLFGSEDQKTAYLTAVGRGEKIAAFALSEPDAGSDVAAMTTSYRRDGDSLVLNGCKTWISNGGIADYYTVFAREEGTSGSKGISAIIVDATAVGLEVAEKIEVTAPHPLAKITFTDCRVPESALIGEAGCGFKYALATLDVFRTTVGAAATGFARRAMDEAAKRATSRRMFGGPMTDLQIIQSKLGDMALNIDASALLIYRAAWTRDCVADRVTREAAMAKLHATEAAQKIIDDAIQIFGGQGVVFGETVERLYREVRSLRIYEGASEVQKLIIAGQALLPYQCEK</sequence>
<dbReference type="SUPFAM" id="SSF56645">
    <property type="entry name" value="Acyl-CoA dehydrogenase NM domain-like"/>
    <property type="match status" value="1"/>
</dbReference>
<evidence type="ECO:0000259" key="6">
    <source>
        <dbReference type="Pfam" id="PF00441"/>
    </source>
</evidence>
<comment type="similarity">
    <text evidence="2">Belongs to the acyl-CoA dehydrogenase family.</text>
</comment>
<feature type="domain" description="Acyl-CoA dehydrogenase/oxidase C-terminal" evidence="6">
    <location>
        <begin position="205"/>
        <end position="351"/>
    </location>
</feature>
<dbReference type="InterPro" id="IPR006089">
    <property type="entry name" value="Acyl-CoA_DH_CS"/>
</dbReference>
<dbReference type="AlphaFoldDB" id="A0A3B0RJ27"/>
<dbReference type="Pfam" id="PF00441">
    <property type="entry name" value="Acyl-CoA_dh_1"/>
    <property type="match status" value="1"/>
</dbReference>
<accession>A0A3B0RJ27</accession>
<organism evidence="9">
    <name type="scientific">hydrothermal vent metagenome</name>
    <dbReference type="NCBI Taxonomy" id="652676"/>
    <lineage>
        <taxon>unclassified sequences</taxon>
        <taxon>metagenomes</taxon>
        <taxon>ecological metagenomes</taxon>
    </lineage>
</organism>
<evidence type="ECO:0000256" key="5">
    <source>
        <dbReference type="ARBA" id="ARBA00023002"/>
    </source>
</evidence>
<evidence type="ECO:0000256" key="2">
    <source>
        <dbReference type="ARBA" id="ARBA00009347"/>
    </source>
</evidence>
<dbReference type="PIRSF" id="PIRSF016578">
    <property type="entry name" value="HsaA"/>
    <property type="match status" value="1"/>
</dbReference>
<evidence type="ECO:0000256" key="1">
    <source>
        <dbReference type="ARBA" id="ARBA00001974"/>
    </source>
</evidence>
<evidence type="ECO:0000259" key="8">
    <source>
        <dbReference type="Pfam" id="PF02771"/>
    </source>
</evidence>
<protein>
    <submittedName>
        <fullName evidence="9">Acyl-CoA dehydrogenase</fullName>
    </submittedName>
</protein>
<dbReference type="InterPro" id="IPR037069">
    <property type="entry name" value="AcylCoA_DH/ox_N_sf"/>
</dbReference>
<reference evidence="9" key="1">
    <citation type="submission" date="2018-06" db="EMBL/GenBank/DDBJ databases">
        <authorList>
            <person name="Zhirakovskaya E."/>
        </authorList>
    </citation>
    <scope>NUCLEOTIDE SEQUENCE</scope>
</reference>
<dbReference type="InterPro" id="IPR046373">
    <property type="entry name" value="Acyl-CoA_Oxase/DH_mid-dom_sf"/>
</dbReference>
<evidence type="ECO:0000259" key="7">
    <source>
        <dbReference type="Pfam" id="PF02770"/>
    </source>
</evidence>
<keyword evidence="3" id="KW-0285">Flavoprotein</keyword>
<feature type="domain" description="Acyl-CoA oxidase/dehydrogenase middle" evidence="7">
    <location>
        <begin position="98"/>
        <end position="191"/>
    </location>
</feature>
<dbReference type="GO" id="GO:0050660">
    <property type="term" value="F:flavin adenine dinucleotide binding"/>
    <property type="evidence" value="ECO:0007669"/>
    <property type="project" value="InterPro"/>
</dbReference>
<evidence type="ECO:0000256" key="3">
    <source>
        <dbReference type="ARBA" id="ARBA00022630"/>
    </source>
</evidence>
<name>A0A3B0RJ27_9ZZZZ</name>
<dbReference type="PANTHER" id="PTHR43884:SF22">
    <property type="entry name" value="BLR3437 PROTEIN"/>
    <property type="match status" value="1"/>
</dbReference>
<comment type="cofactor">
    <cofactor evidence="1">
        <name>FAD</name>
        <dbReference type="ChEBI" id="CHEBI:57692"/>
    </cofactor>
</comment>
<proteinExistence type="inferred from homology"/>
<feature type="domain" description="Acyl-CoA dehydrogenase/oxidase N-terminal" evidence="8">
    <location>
        <begin position="15"/>
        <end position="94"/>
    </location>
</feature>
<dbReference type="InterPro" id="IPR009075">
    <property type="entry name" value="AcylCo_DH/oxidase_C"/>
</dbReference>
<dbReference type="FunFam" id="2.40.110.10:FF:000002">
    <property type="entry name" value="Acyl-CoA dehydrogenase fadE12"/>
    <property type="match status" value="1"/>
</dbReference>
<dbReference type="Gene3D" id="2.40.110.10">
    <property type="entry name" value="Butyryl-CoA Dehydrogenase, subunit A, domain 2"/>
    <property type="match status" value="1"/>
</dbReference>
<dbReference type="InterPro" id="IPR006091">
    <property type="entry name" value="Acyl-CoA_Oxase/DH_mid-dom"/>
</dbReference>
<dbReference type="SUPFAM" id="SSF47203">
    <property type="entry name" value="Acyl-CoA dehydrogenase C-terminal domain-like"/>
    <property type="match status" value="1"/>
</dbReference>
<dbReference type="Gene3D" id="1.10.540.10">
    <property type="entry name" value="Acyl-CoA dehydrogenase/oxidase, N-terminal domain"/>
    <property type="match status" value="1"/>
</dbReference>
<dbReference type="EMBL" id="UOEJ01000026">
    <property type="protein sequence ID" value="VAV92019.1"/>
    <property type="molecule type" value="Genomic_DNA"/>
</dbReference>
<gene>
    <name evidence="9" type="ORF">MNBD_ALPHA01-2030</name>
</gene>
<dbReference type="InterPro" id="IPR009100">
    <property type="entry name" value="AcylCoA_DH/oxidase_NM_dom_sf"/>
</dbReference>
<dbReference type="GO" id="GO:0003995">
    <property type="term" value="F:acyl-CoA dehydrogenase activity"/>
    <property type="evidence" value="ECO:0007669"/>
    <property type="project" value="InterPro"/>
</dbReference>
<dbReference type="PANTHER" id="PTHR43884">
    <property type="entry name" value="ACYL-COA DEHYDROGENASE"/>
    <property type="match status" value="1"/>
</dbReference>
<dbReference type="InterPro" id="IPR013786">
    <property type="entry name" value="AcylCoA_DH/ox_N"/>
</dbReference>
<keyword evidence="4" id="KW-0274">FAD</keyword>
<dbReference type="Pfam" id="PF02770">
    <property type="entry name" value="Acyl-CoA_dh_M"/>
    <property type="match status" value="1"/>
</dbReference>
<dbReference type="InterPro" id="IPR036250">
    <property type="entry name" value="AcylCo_DH-like_C"/>
</dbReference>
<dbReference type="Pfam" id="PF02771">
    <property type="entry name" value="Acyl-CoA_dh_N"/>
    <property type="match status" value="1"/>
</dbReference>
<dbReference type="Gene3D" id="1.20.140.10">
    <property type="entry name" value="Butyryl-CoA Dehydrogenase, subunit A, domain 3"/>
    <property type="match status" value="1"/>
</dbReference>
<dbReference type="PROSITE" id="PS00072">
    <property type="entry name" value="ACYL_COA_DH_1"/>
    <property type="match status" value="1"/>
</dbReference>